<keyword evidence="8" id="KW-0472">Membrane</keyword>
<comment type="similarity">
    <text evidence="2 9">Belongs to the membrane fusion protein (MFP) (TC 8.A.1) family.</text>
</comment>
<feature type="domain" description="AprE-like long alpha-helical hairpin" evidence="11">
    <location>
        <begin position="92"/>
        <end position="275"/>
    </location>
</feature>
<evidence type="ECO:0000313" key="14">
    <source>
        <dbReference type="Proteomes" id="UP000672657"/>
    </source>
</evidence>
<keyword evidence="7" id="KW-1133">Transmembrane helix</keyword>
<dbReference type="Gene3D" id="2.40.30.170">
    <property type="match status" value="1"/>
</dbReference>
<keyword evidence="10" id="KW-0175">Coiled coil</keyword>
<keyword evidence="4 9" id="KW-1003">Cell membrane</keyword>
<dbReference type="NCBIfam" id="TIGR01843">
    <property type="entry name" value="type_I_hlyD"/>
    <property type="match status" value="1"/>
</dbReference>
<evidence type="ECO:0000256" key="4">
    <source>
        <dbReference type="ARBA" id="ARBA00022475"/>
    </source>
</evidence>
<dbReference type="InterPro" id="IPR058982">
    <property type="entry name" value="Beta-barrel_AprE"/>
</dbReference>
<evidence type="ECO:0000313" key="13">
    <source>
        <dbReference type="EMBL" id="CAG2158490.1"/>
    </source>
</evidence>
<feature type="domain" description="AprE-like beta-barrel" evidence="12">
    <location>
        <begin position="318"/>
        <end position="412"/>
    </location>
</feature>
<evidence type="ECO:0000259" key="12">
    <source>
        <dbReference type="Pfam" id="PF26002"/>
    </source>
</evidence>
<evidence type="ECO:0000256" key="6">
    <source>
        <dbReference type="ARBA" id="ARBA00022692"/>
    </source>
</evidence>
<evidence type="ECO:0000256" key="10">
    <source>
        <dbReference type="SAM" id="Coils"/>
    </source>
</evidence>
<name>A0ABM8TR99_9BURK</name>
<evidence type="ECO:0000256" key="2">
    <source>
        <dbReference type="ARBA" id="ARBA00009477"/>
    </source>
</evidence>
<comment type="subcellular location">
    <subcellularLocation>
        <location evidence="1 9">Cell inner membrane</location>
        <topology evidence="1 9">Single-pass membrane protein</topology>
    </subcellularLocation>
</comment>
<dbReference type="PANTHER" id="PTHR30386">
    <property type="entry name" value="MEMBRANE FUSION SUBUNIT OF EMRAB-TOLC MULTIDRUG EFFLUX PUMP"/>
    <property type="match status" value="1"/>
</dbReference>
<dbReference type="EMBL" id="CAJPVI010000047">
    <property type="protein sequence ID" value="CAG2158490.1"/>
    <property type="molecule type" value="Genomic_DNA"/>
</dbReference>
<evidence type="ECO:0000256" key="1">
    <source>
        <dbReference type="ARBA" id="ARBA00004377"/>
    </source>
</evidence>
<evidence type="ECO:0000256" key="9">
    <source>
        <dbReference type="RuleBase" id="RU365093"/>
    </source>
</evidence>
<evidence type="ECO:0000256" key="7">
    <source>
        <dbReference type="ARBA" id="ARBA00022989"/>
    </source>
</evidence>
<evidence type="ECO:0000256" key="3">
    <source>
        <dbReference type="ARBA" id="ARBA00022448"/>
    </source>
</evidence>
<evidence type="ECO:0000259" key="11">
    <source>
        <dbReference type="Pfam" id="PF25994"/>
    </source>
</evidence>
<dbReference type="Proteomes" id="UP000672657">
    <property type="component" value="Unassembled WGS sequence"/>
</dbReference>
<comment type="caution">
    <text evidence="13">The sequence shown here is derived from an EMBL/GenBank/DDBJ whole genome shotgun (WGS) entry which is preliminary data.</text>
</comment>
<feature type="coiled-coil region" evidence="10">
    <location>
        <begin position="204"/>
        <end position="276"/>
    </location>
</feature>
<evidence type="ECO:0000256" key="8">
    <source>
        <dbReference type="ARBA" id="ARBA00023136"/>
    </source>
</evidence>
<gene>
    <name evidence="13" type="primary">prsE</name>
    <name evidence="13" type="ORF">LMG26411_06013</name>
</gene>
<proteinExistence type="inferred from homology"/>
<accession>A0ABM8TR99</accession>
<dbReference type="Pfam" id="PF26002">
    <property type="entry name" value="Beta-barrel_AprE"/>
    <property type="match status" value="1"/>
</dbReference>
<dbReference type="PRINTS" id="PR01490">
    <property type="entry name" value="RTXTOXIND"/>
</dbReference>
<dbReference type="PANTHER" id="PTHR30386:SF17">
    <property type="entry name" value="ALKALINE PROTEASE SECRETION PROTEIN APRE"/>
    <property type="match status" value="1"/>
</dbReference>
<keyword evidence="14" id="KW-1185">Reference proteome</keyword>
<protein>
    <recommendedName>
        <fullName evidence="9">Membrane fusion protein (MFP) family protein</fullName>
    </recommendedName>
</protein>
<reference evidence="13 14" key="1">
    <citation type="submission" date="2021-03" db="EMBL/GenBank/DDBJ databases">
        <authorList>
            <person name="Peeters C."/>
        </authorList>
    </citation>
    <scope>NUCLEOTIDE SEQUENCE [LARGE SCALE GENOMIC DNA]</scope>
    <source>
        <strain evidence="13 14">LMG 26411</strain>
    </source>
</reference>
<dbReference type="InterPro" id="IPR010129">
    <property type="entry name" value="T1SS_HlyD"/>
</dbReference>
<organism evidence="13 14">
    <name type="scientific">Cupriavidus numazuensis</name>
    <dbReference type="NCBI Taxonomy" id="221992"/>
    <lineage>
        <taxon>Bacteria</taxon>
        <taxon>Pseudomonadati</taxon>
        <taxon>Pseudomonadota</taxon>
        <taxon>Betaproteobacteria</taxon>
        <taxon>Burkholderiales</taxon>
        <taxon>Burkholderiaceae</taxon>
        <taxon>Cupriavidus</taxon>
    </lineage>
</organism>
<dbReference type="InterPro" id="IPR058781">
    <property type="entry name" value="HH_AprE-like"/>
</dbReference>
<sequence length="435" mass="47858">MSQPVEALPALARTGHWIGGISILGCGLASAAWLALAPLNGAVVAQGTVKVAGDRKEVQHVTGGTVHRIVVTEGDTVAIGAPLIVLGDEHVSASLEGIDIALEALRMKRLRLEAEAKLADTVEFPQAGTQRMRELVSLETGVFQARRHALIGQRHILAQQEGEIDKELRTLYKLEASSNGVRQITKREEALNRSLRERGFISEMRVAQLEKEHLQSQIQQTNYEAETVRARQRREDIRLRRATLEADYAKQANEELREANAQLLRLEEDRRPLKDAELKQTLRAPVEGVVINLKVKTPGAVIAPGAPVLEIVPRNQPLVVEAHVHPEQIADVTLNQAASLHLTAYSTRKVPRIDGRVIYIGADRLEDNITREAYYLVRTSVEPASLAHARAVSGEPVALAPGMGAEVFITTRARSALTYLLDPILQGINRSMREH</sequence>
<dbReference type="InterPro" id="IPR050739">
    <property type="entry name" value="MFP"/>
</dbReference>
<keyword evidence="6" id="KW-0812">Transmembrane</keyword>
<keyword evidence="3 9" id="KW-0813">Transport</keyword>
<evidence type="ECO:0000256" key="5">
    <source>
        <dbReference type="ARBA" id="ARBA00022519"/>
    </source>
</evidence>
<dbReference type="Pfam" id="PF25994">
    <property type="entry name" value="HH_AprE"/>
    <property type="match status" value="1"/>
</dbReference>
<keyword evidence="5 9" id="KW-0997">Cell inner membrane</keyword>